<name>A0A0D0B070_9AGAM</name>
<accession>A0A0D0B070</accession>
<dbReference type="EMBL" id="KN835147">
    <property type="protein sequence ID" value="KIK47371.1"/>
    <property type="molecule type" value="Genomic_DNA"/>
</dbReference>
<keyword evidence="1" id="KW-0853">WD repeat</keyword>
<gene>
    <name evidence="2" type="ORF">CY34DRAFT_245968</name>
</gene>
<dbReference type="InterPro" id="IPR011990">
    <property type="entry name" value="TPR-like_helical_dom_sf"/>
</dbReference>
<dbReference type="Gene3D" id="2.130.10.10">
    <property type="entry name" value="YVTN repeat-like/Quinoprotein amine dehydrogenase"/>
    <property type="match status" value="1"/>
</dbReference>
<dbReference type="InterPro" id="IPR015943">
    <property type="entry name" value="WD40/YVTN_repeat-like_dom_sf"/>
</dbReference>
<dbReference type="PROSITE" id="PS50294">
    <property type="entry name" value="WD_REPEATS_REGION"/>
    <property type="match status" value="1"/>
</dbReference>
<dbReference type="SUPFAM" id="SSF48452">
    <property type="entry name" value="TPR-like"/>
    <property type="match status" value="1"/>
</dbReference>
<dbReference type="Proteomes" id="UP000054485">
    <property type="component" value="Unassembled WGS sequence"/>
</dbReference>
<reference evidence="3" key="2">
    <citation type="submission" date="2015-01" db="EMBL/GenBank/DDBJ databases">
        <title>Evolutionary Origins and Diversification of the Mycorrhizal Mutualists.</title>
        <authorList>
            <consortium name="DOE Joint Genome Institute"/>
            <consortium name="Mycorrhizal Genomics Consortium"/>
            <person name="Kohler A."/>
            <person name="Kuo A."/>
            <person name="Nagy L.G."/>
            <person name="Floudas D."/>
            <person name="Copeland A."/>
            <person name="Barry K.W."/>
            <person name="Cichocki N."/>
            <person name="Veneault-Fourrey C."/>
            <person name="LaButti K."/>
            <person name="Lindquist E.A."/>
            <person name="Lipzen A."/>
            <person name="Lundell T."/>
            <person name="Morin E."/>
            <person name="Murat C."/>
            <person name="Riley R."/>
            <person name="Ohm R."/>
            <person name="Sun H."/>
            <person name="Tunlid A."/>
            <person name="Henrissat B."/>
            <person name="Grigoriev I.V."/>
            <person name="Hibbett D.S."/>
            <person name="Martin F."/>
        </authorList>
    </citation>
    <scope>NUCLEOTIDE SEQUENCE [LARGE SCALE GENOMIC DNA]</scope>
    <source>
        <strain evidence="3">UH-Slu-Lm8-n1</strain>
    </source>
</reference>
<proteinExistence type="predicted"/>
<dbReference type="InterPro" id="IPR036322">
    <property type="entry name" value="WD40_repeat_dom_sf"/>
</dbReference>
<organism evidence="2 3">
    <name type="scientific">Suillus luteus UH-Slu-Lm8-n1</name>
    <dbReference type="NCBI Taxonomy" id="930992"/>
    <lineage>
        <taxon>Eukaryota</taxon>
        <taxon>Fungi</taxon>
        <taxon>Dikarya</taxon>
        <taxon>Basidiomycota</taxon>
        <taxon>Agaricomycotina</taxon>
        <taxon>Agaricomycetes</taxon>
        <taxon>Agaricomycetidae</taxon>
        <taxon>Boletales</taxon>
        <taxon>Suillineae</taxon>
        <taxon>Suillaceae</taxon>
        <taxon>Suillus</taxon>
    </lineage>
</organism>
<dbReference type="PROSITE" id="PS50082">
    <property type="entry name" value="WD_REPEATS_2"/>
    <property type="match status" value="1"/>
</dbReference>
<protein>
    <recommendedName>
        <fullName evidence="4">Coatomer subunit epsilon</fullName>
    </recommendedName>
</protein>
<dbReference type="InParanoid" id="A0A0D0B070"/>
<dbReference type="Gene3D" id="1.25.40.10">
    <property type="entry name" value="Tetratricopeptide repeat domain"/>
    <property type="match status" value="1"/>
</dbReference>
<evidence type="ECO:0000313" key="3">
    <source>
        <dbReference type="Proteomes" id="UP000054485"/>
    </source>
</evidence>
<reference evidence="2 3" key="1">
    <citation type="submission" date="2014-04" db="EMBL/GenBank/DDBJ databases">
        <authorList>
            <consortium name="DOE Joint Genome Institute"/>
            <person name="Kuo A."/>
            <person name="Ruytinx J."/>
            <person name="Rineau F."/>
            <person name="Colpaert J."/>
            <person name="Kohler A."/>
            <person name="Nagy L.G."/>
            <person name="Floudas D."/>
            <person name="Copeland A."/>
            <person name="Barry K.W."/>
            <person name="Cichocki N."/>
            <person name="Veneault-Fourrey C."/>
            <person name="LaButti K."/>
            <person name="Lindquist E.A."/>
            <person name="Lipzen A."/>
            <person name="Lundell T."/>
            <person name="Morin E."/>
            <person name="Murat C."/>
            <person name="Sun H."/>
            <person name="Tunlid A."/>
            <person name="Henrissat B."/>
            <person name="Grigoriev I.V."/>
            <person name="Hibbett D.S."/>
            <person name="Martin F."/>
            <person name="Nordberg H.P."/>
            <person name="Cantor M.N."/>
            <person name="Hua S.X."/>
        </authorList>
    </citation>
    <scope>NUCLEOTIDE SEQUENCE [LARGE SCALE GENOMIC DNA]</scope>
    <source>
        <strain evidence="2 3">UH-Slu-Lm8-n1</strain>
    </source>
</reference>
<dbReference type="SUPFAM" id="SSF50978">
    <property type="entry name" value="WD40 repeat-like"/>
    <property type="match status" value="1"/>
</dbReference>
<evidence type="ECO:0008006" key="4">
    <source>
        <dbReference type="Google" id="ProtNLM"/>
    </source>
</evidence>
<evidence type="ECO:0000256" key="1">
    <source>
        <dbReference type="PROSITE-ProRule" id="PRU00221"/>
    </source>
</evidence>
<dbReference type="HOGENOM" id="CLU_098045_0_0_1"/>
<dbReference type="OrthoDB" id="2690521at2759"/>
<dbReference type="AlphaFoldDB" id="A0A0D0B070"/>
<dbReference type="InterPro" id="IPR001680">
    <property type="entry name" value="WD40_rpt"/>
</dbReference>
<evidence type="ECO:0000313" key="2">
    <source>
        <dbReference type="EMBL" id="KIK47371.1"/>
    </source>
</evidence>
<keyword evidence="3" id="KW-1185">Reference proteome</keyword>
<sequence>MKHTSSVQCVAFSMDGKHILSGGSDNKISEWAVPHKQVAQDSADLKIMATNTAVRDACIIGDLHTAEVLLTQEIDTNSNTDYDSYASRSIVMVRKLDWDHALDDAIKSIGIQPSLIGYISKGLALCRKQQLYDAMKAFDFAFTYTNGDPKLAHYLFLIKAVALFNANTHEEAVLPVQELAARPNADPLACRVVEACLRLQLGNIATNGALHREAADHFAAAVNASASFSKLDIHSIFSAGTSSPYGKL</sequence>
<feature type="repeat" description="WD" evidence="1">
    <location>
        <begin position="1"/>
        <end position="41"/>
    </location>
</feature>